<feature type="region of interest" description="Disordered" evidence="1">
    <location>
        <begin position="85"/>
        <end position="175"/>
    </location>
</feature>
<evidence type="ECO:0000256" key="1">
    <source>
        <dbReference type="SAM" id="MobiDB-lite"/>
    </source>
</evidence>
<evidence type="ECO:0000313" key="2">
    <source>
        <dbReference type="EMBL" id="CAH7676308.1"/>
    </source>
</evidence>
<name>A0AAV0B566_PHAPC</name>
<dbReference type="AlphaFoldDB" id="A0AAV0B566"/>
<evidence type="ECO:0000313" key="3">
    <source>
        <dbReference type="Proteomes" id="UP001153365"/>
    </source>
</evidence>
<sequence>MGFDKLQKGDFELGAILRRVVDNIFIKGISGGSDHVLMNWAKALLTIGVLVSTDLDNWEYYQAINEGQALGTKLKPKGIQFKTVFEERVEEPMSTRSQTEETRDLSNQKEDEFEDKKTLNRSMGRKDDEELQKGGPNKNEKSTSDGLEEQMDGSDLHPTESPSRAQHLAPDNSKQEVVVEFDDKLVPIVSQKAFKKLQTLLKKP</sequence>
<reference evidence="2" key="1">
    <citation type="submission" date="2022-06" db="EMBL/GenBank/DDBJ databases">
        <authorList>
            <consortium name="SYNGENTA / RWTH Aachen University"/>
        </authorList>
    </citation>
    <scope>NUCLEOTIDE SEQUENCE</scope>
</reference>
<organism evidence="2 3">
    <name type="scientific">Phakopsora pachyrhizi</name>
    <name type="common">Asian soybean rust disease fungus</name>
    <dbReference type="NCBI Taxonomy" id="170000"/>
    <lineage>
        <taxon>Eukaryota</taxon>
        <taxon>Fungi</taxon>
        <taxon>Dikarya</taxon>
        <taxon>Basidiomycota</taxon>
        <taxon>Pucciniomycotina</taxon>
        <taxon>Pucciniomycetes</taxon>
        <taxon>Pucciniales</taxon>
        <taxon>Phakopsoraceae</taxon>
        <taxon>Phakopsora</taxon>
    </lineage>
</organism>
<gene>
    <name evidence="2" type="ORF">PPACK8108_LOCUS11424</name>
</gene>
<dbReference type="EMBL" id="CALTRL010002640">
    <property type="protein sequence ID" value="CAH7676308.1"/>
    <property type="molecule type" value="Genomic_DNA"/>
</dbReference>
<feature type="compositionally biased region" description="Basic and acidic residues" evidence="1">
    <location>
        <begin position="85"/>
        <end position="143"/>
    </location>
</feature>
<protein>
    <submittedName>
        <fullName evidence="2">Uncharacterized protein</fullName>
    </submittedName>
</protein>
<comment type="caution">
    <text evidence="2">The sequence shown here is derived from an EMBL/GenBank/DDBJ whole genome shotgun (WGS) entry which is preliminary data.</text>
</comment>
<proteinExistence type="predicted"/>
<keyword evidence="3" id="KW-1185">Reference proteome</keyword>
<dbReference type="Proteomes" id="UP001153365">
    <property type="component" value="Unassembled WGS sequence"/>
</dbReference>
<accession>A0AAV0B566</accession>